<dbReference type="PANTHER" id="PTHR34075:SF5">
    <property type="entry name" value="BLR3430 PROTEIN"/>
    <property type="match status" value="1"/>
</dbReference>
<evidence type="ECO:0000313" key="3">
    <source>
        <dbReference type="EMBL" id="CAB4627525.1"/>
    </source>
</evidence>
<dbReference type="AlphaFoldDB" id="A0A6J6LBI2"/>
<evidence type="ECO:0000313" key="5">
    <source>
        <dbReference type="EMBL" id="CAB4896701.1"/>
    </source>
</evidence>
<accession>A0A6J6LBI2</accession>
<evidence type="ECO:0000259" key="1">
    <source>
        <dbReference type="Pfam" id="PF01796"/>
    </source>
</evidence>
<dbReference type="Pfam" id="PF12172">
    <property type="entry name" value="zf-ChsH2"/>
    <property type="match status" value="1"/>
</dbReference>
<dbReference type="Pfam" id="PF01796">
    <property type="entry name" value="OB_ChsH2_C"/>
    <property type="match status" value="1"/>
</dbReference>
<dbReference type="PANTHER" id="PTHR34075">
    <property type="entry name" value="BLR3430 PROTEIN"/>
    <property type="match status" value="1"/>
</dbReference>
<dbReference type="InterPro" id="IPR022002">
    <property type="entry name" value="ChsH2_Znr"/>
</dbReference>
<reference evidence="4" key="1">
    <citation type="submission" date="2020-05" db="EMBL/GenBank/DDBJ databases">
        <authorList>
            <person name="Chiriac C."/>
            <person name="Salcher M."/>
            <person name="Ghai R."/>
            <person name="Kavagutti S V."/>
        </authorList>
    </citation>
    <scope>NUCLEOTIDE SEQUENCE</scope>
</reference>
<evidence type="ECO:0000259" key="2">
    <source>
        <dbReference type="Pfam" id="PF12172"/>
    </source>
</evidence>
<dbReference type="EMBL" id="CAEZVB010000075">
    <property type="protein sequence ID" value="CAB4627525.1"/>
    <property type="molecule type" value="Genomic_DNA"/>
</dbReference>
<dbReference type="InterPro" id="IPR052513">
    <property type="entry name" value="Thioester_dehydratase-like"/>
</dbReference>
<feature type="domain" description="ChsH2 C-terminal OB-fold" evidence="1">
    <location>
        <begin position="59"/>
        <end position="123"/>
    </location>
</feature>
<feature type="domain" description="ChsH2 rubredoxin-like zinc ribbon" evidence="2">
    <location>
        <begin position="20"/>
        <end position="55"/>
    </location>
</feature>
<protein>
    <submittedName>
        <fullName evidence="4">Unannotated protein</fullName>
    </submittedName>
</protein>
<dbReference type="InterPro" id="IPR002878">
    <property type="entry name" value="ChsH2_C"/>
</dbReference>
<name>A0A6J6LBI2_9ZZZZ</name>
<dbReference type="EMBL" id="CAEZWR010000027">
    <property type="protein sequence ID" value="CAB4658043.1"/>
    <property type="molecule type" value="Genomic_DNA"/>
</dbReference>
<dbReference type="EMBL" id="CAFBMO010000005">
    <property type="protein sequence ID" value="CAB4896701.1"/>
    <property type="molecule type" value="Genomic_DNA"/>
</dbReference>
<evidence type="ECO:0000313" key="4">
    <source>
        <dbReference type="EMBL" id="CAB4658043.1"/>
    </source>
</evidence>
<dbReference type="Gene3D" id="6.10.30.10">
    <property type="match status" value="1"/>
</dbReference>
<dbReference type="InterPro" id="IPR012340">
    <property type="entry name" value="NA-bd_OB-fold"/>
</dbReference>
<dbReference type="SUPFAM" id="SSF50249">
    <property type="entry name" value="Nucleic acid-binding proteins"/>
    <property type="match status" value="1"/>
</dbReference>
<organism evidence="4">
    <name type="scientific">freshwater metagenome</name>
    <dbReference type="NCBI Taxonomy" id="449393"/>
    <lineage>
        <taxon>unclassified sequences</taxon>
        <taxon>metagenomes</taxon>
        <taxon>ecological metagenomes</taxon>
    </lineage>
</organism>
<gene>
    <name evidence="3" type="ORF">UFOPK1908_01269</name>
    <name evidence="4" type="ORF">UFOPK2282_00357</name>
    <name evidence="5" type="ORF">UFOPK3576_00230</name>
</gene>
<sequence>MTTEVLPPLPLPNELTAAFWDGANQGKLVIQRCNACGHFQHAPEPICANCLSFDLGYAAVSGKGSVYTFCIPTQAFHPWFEDKLPFVLAVVELDEQPGLKMITNIVETNPDNVKVGDRVEVTFSPLGEGFTLPVFRPAAQ</sequence>
<proteinExistence type="predicted"/>